<accession>A0A1X0QD43</accession>
<comment type="caution">
    <text evidence="1">The sequence shown here is derived from an EMBL/GenBank/DDBJ whole genome shotgun (WGS) entry which is preliminary data.</text>
</comment>
<dbReference type="AlphaFoldDB" id="A0A1X0QD43"/>
<keyword evidence="2" id="KW-1185">Reference proteome</keyword>
<dbReference type="EMBL" id="LVKB01000012">
    <property type="protein sequence ID" value="ORD97706.1"/>
    <property type="molecule type" value="Genomic_DNA"/>
</dbReference>
<protein>
    <submittedName>
        <fullName evidence="1">Uncharacterized protein</fullName>
    </submittedName>
</protein>
<gene>
    <name evidence="1" type="ORF">HERIO_406</name>
</gene>
<name>A0A1X0QD43_9MICR</name>
<reference evidence="1 2" key="1">
    <citation type="journal article" date="2017" name="Environ. Microbiol.">
        <title>Decay of the glycolytic pathway and adaptation to intranuclear parasitism within Enterocytozoonidae microsporidia.</title>
        <authorList>
            <person name="Wiredu Boakye D."/>
            <person name="Jaroenlak P."/>
            <person name="Prachumwat A."/>
            <person name="Williams T.A."/>
            <person name="Bateman K.S."/>
            <person name="Itsathitphaisarn O."/>
            <person name="Sritunyalucksana K."/>
            <person name="Paszkiewicz K.H."/>
            <person name="Moore K.A."/>
            <person name="Stentiford G.D."/>
            <person name="Williams B.A."/>
        </authorList>
    </citation>
    <scope>NUCLEOTIDE SEQUENCE [LARGE SCALE GENOMIC DNA]</scope>
    <source>
        <strain evidence="1 2">GB1</strain>
    </source>
</reference>
<sequence length="136" mass="16379">MEKLERKKKSKNYKEEYVTKDELMLILDNYVLKDKKESKSDKIKRLLTSIEGKNENFNSRLLHKSMQTNSNDSKDSFEDYSNWLKKHNKNDSDTTEETVKIEHPNKEYYNACLTKKVKKYLNDYAKRKAMNEKRKL</sequence>
<evidence type="ECO:0000313" key="1">
    <source>
        <dbReference type="EMBL" id="ORD97706.1"/>
    </source>
</evidence>
<proteinExistence type="predicted"/>
<organism evidence="1 2">
    <name type="scientific">Hepatospora eriocheir</name>
    <dbReference type="NCBI Taxonomy" id="1081669"/>
    <lineage>
        <taxon>Eukaryota</taxon>
        <taxon>Fungi</taxon>
        <taxon>Fungi incertae sedis</taxon>
        <taxon>Microsporidia</taxon>
        <taxon>Hepatosporidae</taxon>
        <taxon>Hepatospora</taxon>
    </lineage>
</organism>
<evidence type="ECO:0000313" key="2">
    <source>
        <dbReference type="Proteomes" id="UP000192356"/>
    </source>
</evidence>
<dbReference type="Proteomes" id="UP000192356">
    <property type="component" value="Unassembled WGS sequence"/>
</dbReference>
<dbReference type="VEuPathDB" id="MicrosporidiaDB:A0H76_596"/>
<dbReference type="VEuPathDB" id="MicrosporidiaDB:HERIO_406"/>